<dbReference type="AlphaFoldDB" id="A0A7S2TES0"/>
<proteinExistence type="predicted"/>
<feature type="domain" description="ChrR-like cupin" evidence="2">
    <location>
        <begin position="78"/>
        <end position="159"/>
    </location>
</feature>
<organism evidence="3">
    <name type="scientific">Lotharella oceanica</name>
    <dbReference type="NCBI Taxonomy" id="641309"/>
    <lineage>
        <taxon>Eukaryota</taxon>
        <taxon>Sar</taxon>
        <taxon>Rhizaria</taxon>
        <taxon>Cercozoa</taxon>
        <taxon>Chlorarachniophyceae</taxon>
        <taxon>Lotharella</taxon>
    </lineage>
</organism>
<keyword evidence="1" id="KW-1133">Transmembrane helix</keyword>
<feature type="transmembrane region" description="Helical" evidence="1">
    <location>
        <begin position="12"/>
        <end position="32"/>
    </location>
</feature>
<evidence type="ECO:0000313" key="3">
    <source>
        <dbReference type="EMBL" id="CAD9744784.1"/>
    </source>
</evidence>
<keyword evidence="1" id="KW-0472">Membrane</keyword>
<evidence type="ECO:0000259" key="2">
    <source>
        <dbReference type="Pfam" id="PF12973"/>
    </source>
</evidence>
<keyword evidence="1" id="KW-0812">Transmembrane</keyword>
<dbReference type="Gene3D" id="2.60.120.10">
    <property type="entry name" value="Jelly Rolls"/>
    <property type="match status" value="1"/>
</dbReference>
<dbReference type="SUPFAM" id="SSF51182">
    <property type="entry name" value="RmlC-like cupins"/>
    <property type="match status" value="1"/>
</dbReference>
<name>A0A7S2TES0_9EUKA</name>
<reference evidence="3" key="1">
    <citation type="submission" date="2021-01" db="EMBL/GenBank/DDBJ databases">
        <authorList>
            <person name="Corre E."/>
            <person name="Pelletier E."/>
            <person name="Niang G."/>
            <person name="Scheremetjew M."/>
            <person name="Finn R."/>
            <person name="Kale V."/>
            <person name="Holt S."/>
            <person name="Cochrane G."/>
            <person name="Meng A."/>
            <person name="Brown T."/>
            <person name="Cohen L."/>
        </authorList>
    </citation>
    <scope>NUCLEOTIDE SEQUENCE</scope>
    <source>
        <strain evidence="3">CCMP622</strain>
    </source>
</reference>
<dbReference type="InterPro" id="IPR011051">
    <property type="entry name" value="RmlC_Cupin_sf"/>
</dbReference>
<dbReference type="EMBL" id="HBHP01000727">
    <property type="protein sequence ID" value="CAD9744784.1"/>
    <property type="molecule type" value="Transcribed_RNA"/>
</dbReference>
<sequence length="183" mass="19876">MGNNHVSASKAGAVVVSCAAAAAAVYTTSSLLRMRSPGKEKGGIRPRPRQIHVSVGPEGWKATEPVGMSEEDKKAERMKLKLLLKEPTGSGRFALKLVLKPHTRYPDHWHGSAEWCFVVKGSISDEYGEKKAGDFFYNEIGSSHRNIIAGADGCELWVVKDKGDNPPIKQGETCCPLLSTLQE</sequence>
<gene>
    <name evidence="3" type="ORF">LSP00402_LOCUS487</name>
</gene>
<protein>
    <recommendedName>
        <fullName evidence="2">ChrR-like cupin domain-containing protein</fullName>
    </recommendedName>
</protein>
<dbReference type="InterPro" id="IPR025979">
    <property type="entry name" value="ChrR-like_cupin_dom"/>
</dbReference>
<dbReference type="Pfam" id="PF12973">
    <property type="entry name" value="Cupin_7"/>
    <property type="match status" value="1"/>
</dbReference>
<accession>A0A7S2TES0</accession>
<dbReference type="InterPro" id="IPR014710">
    <property type="entry name" value="RmlC-like_jellyroll"/>
</dbReference>
<evidence type="ECO:0000256" key="1">
    <source>
        <dbReference type="SAM" id="Phobius"/>
    </source>
</evidence>